<dbReference type="InterPro" id="IPR036452">
    <property type="entry name" value="Ribo_hydro-like"/>
</dbReference>
<dbReference type="PANTHER" id="PTHR46190">
    <property type="entry name" value="SI:CH211-201H21.5-RELATED"/>
    <property type="match status" value="1"/>
</dbReference>
<dbReference type="EMBL" id="JAJSOF020000013">
    <property type="protein sequence ID" value="KAJ4443434.1"/>
    <property type="molecule type" value="Genomic_DNA"/>
</dbReference>
<comment type="caution">
    <text evidence="3">The sequence shown here is derived from an EMBL/GenBank/DDBJ whole genome shotgun (WGS) entry which is preliminary data.</text>
</comment>
<evidence type="ECO:0000259" key="2">
    <source>
        <dbReference type="Pfam" id="PF01156"/>
    </source>
</evidence>
<reference evidence="3 4" key="1">
    <citation type="journal article" date="2022" name="Allergy">
        <title>Genome assembly and annotation of Periplaneta americana reveal a comprehensive cockroach allergen profile.</title>
        <authorList>
            <person name="Wang L."/>
            <person name="Xiong Q."/>
            <person name="Saelim N."/>
            <person name="Wang L."/>
            <person name="Nong W."/>
            <person name="Wan A.T."/>
            <person name="Shi M."/>
            <person name="Liu X."/>
            <person name="Cao Q."/>
            <person name="Hui J.H.L."/>
            <person name="Sookrung N."/>
            <person name="Leung T.F."/>
            <person name="Tungtrongchitr A."/>
            <person name="Tsui S.K.W."/>
        </authorList>
    </citation>
    <scope>NUCLEOTIDE SEQUENCE [LARGE SCALE GENOMIC DNA]</scope>
    <source>
        <strain evidence="3">PWHHKU_190912</strain>
    </source>
</reference>
<dbReference type="PANTHER" id="PTHR46190:SF1">
    <property type="entry name" value="SI:CH211-201H21.5"/>
    <property type="match status" value="1"/>
</dbReference>
<feature type="domain" description="Inosine/uridine-preferring nucleoside hydrolase" evidence="2">
    <location>
        <begin position="78"/>
        <end position="170"/>
    </location>
</feature>
<sequence>MVNDTTYLDFIEPSLPKTIHTIEIHGADTSDYGKRRNSSVVDRSLSDGSLVLPSRKRSLDFIIYFFISFTKNDQPLKVIVDVDAGVDDAMALILLLAADGIKLIQIMGITCTHGNTSVNNVCTNVLRLLGTAGRFDIPVYQGAEEPLILRETKCSIEFEHFHGLDGFGDLNFHINLA</sequence>
<dbReference type="Pfam" id="PF01156">
    <property type="entry name" value="IU_nuc_hydro"/>
    <property type="match status" value="1"/>
</dbReference>
<dbReference type="InterPro" id="IPR001910">
    <property type="entry name" value="Inosine/uridine_hydrolase_dom"/>
</dbReference>
<dbReference type="InterPro" id="IPR052775">
    <property type="entry name" value="IUN_hydrolase"/>
</dbReference>
<dbReference type="SUPFAM" id="SSF53590">
    <property type="entry name" value="Nucleoside hydrolase"/>
    <property type="match status" value="1"/>
</dbReference>
<evidence type="ECO:0000313" key="3">
    <source>
        <dbReference type="EMBL" id="KAJ4443434.1"/>
    </source>
</evidence>
<comment type="similarity">
    <text evidence="1">Belongs to the IUNH family.</text>
</comment>
<name>A0ABQ8TBW4_PERAM</name>
<dbReference type="Proteomes" id="UP001148838">
    <property type="component" value="Unassembled WGS sequence"/>
</dbReference>
<proteinExistence type="inferred from homology"/>
<evidence type="ECO:0000313" key="4">
    <source>
        <dbReference type="Proteomes" id="UP001148838"/>
    </source>
</evidence>
<organism evidence="3 4">
    <name type="scientific">Periplaneta americana</name>
    <name type="common">American cockroach</name>
    <name type="synonym">Blatta americana</name>
    <dbReference type="NCBI Taxonomy" id="6978"/>
    <lineage>
        <taxon>Eukaryota</taxon>
        <taxon>Metazoa</taxon>
        <taxon>Ecdysozoa</taxon>
        <taxon>Arthropoda</taxon>
        <taxon>Hexapoda</taxon>
        <taxon>Insecta</taxon>
        <taxon>Pterygota</taxon>
        <taxon>Neoptera</taxon>
        <taxon>Polyneoptera</taxon>
        <taxon>Dictyoptera</taxon>
        <taxon>Blattodea</taxon>
        <taxon>Blattoidea</taxon>
        <taxon>Blattidae</taxon>
        <taxon>Blattinae</taxon>
        <taxon>Periplaneta</taxon>
    </lineage>
</organism>
<dbReference type="Gene3D" id="3.90.245.10">
    <property type="entry name" value="Ribonucleoside hydrolase-like"/>
    <property type="match status" value="1"/>
</dbReference>
<gene>
    <name evidence="3" type="ORF">ANN_05103</name>
</gene>
<evidence type="ECO:0000256" key="1">
    <source>
        <dbReference type="ARBA" id="ARBA00009176"/>
    </source>
</evidence>
<accession>A0ABQ8TBW4</accession>
<keyword evidence="4" id="KW-1185">Reference proteome</keyword>
<protein>
    <recommendedName>
        <fullName evidence="2">Inosine/uridine-preferring nucleoside hydrolase domain-containing protein</fullName>
    </recommendedName>
</protein>